<keyword evidence="1" id="KW-0812">Transmembrane</keyword>
<proteinExistence type="predicted"/>
<evidence type="ECO:0000313" key="2">
    <source>
        <dbReference type="EMBL" id="MEN0644126.1"/>
    </source>
</evidence>
<sequence length="153" mass="17500">MTKAVFILKNEKGFTLLEAYIAFGLTLLIVSVIPLIVTSIAWSPFYKHDSSFELQVFYNQLHSEVRGSEGIVATENSLSLMINEEEVRYDLSSESIYRRVQGRGYVPMLDSVQSFTCEMDKLERLSCVTIMKHGYVFERSMSSLFSKVTNNEE</sequence>
<keyword evidence="3" id="KW-1185">Reference proteome</keyword>
<keyword evidence="1" id="KW-1133">Transmembrane helix</keyword>
<dbReference type="InterPro" id="IPR016977">
    <property type="entry name" value="ComGF"/>
</dbReference>
<dbReference type="Proteomes" id="UP001418796">
    <property type="component" value="Unassembled WGS sequence"/>
</dbReference>
<evidence type="ECO:0000256" key="1">
    <source>
        <dbReference type="SAM" id="Phobius"/>
    </source>
</evidence>
<organism evidence="2 3">
    <name type="scientific">Alkalicoccobacillus gibsonii</name>
    <dbReference type="NCBI Taxonomy" id="79881"/>
    <lineage>
        <taxon>Bacteria</taxon>
        <taxon>Bacillati</taxon>
        <taxon>Bacillota</taxon>
        <taxon>Bacilli</taxon>
        <taxon>Bacillales</taxon>
        <taxon>Bacillaceae</taxon>
        <taxon>Alkalicoccobacillus</taxon>
    </lineage>
</organism>
<comment type="caution">
    <text evidence="2">The sequence shown here is derived from an EMBL/GenBank/DDBJ whole genome shotgun (WGS) entry which is preliminary data.</text>
</comment>
<dbReference type="RefSeq" id="WP_343132109.1">
    <property type="nucleotide sequence ID" value="NZ_JBCITK010000001.1"/>
</dbReference>
<protein>
    <submittedName>
        <fullName evidence="2">ComGF family competence protein</fullName>
    </submittedName>
</protein>
<keyword evidence="1" id="KW-0472">Membrane</keyword>
<evidence type="ECO:0000313" key="3">
    <source>
        <dbReference type="Proteomes" id="UP001418796"/>
    </source>
</evidence>
<dbReference type="EMBL" id="JBCITK010000001">
    <property type="protein sequence ID" value="MEN0644126.1"/>
    <property type="molecule type" value="Genomic_DNA"/>
</dbReference>
<dbReference type="Pfam" id="PF15980">
    <property type="entry name" value="ComGF"/>
    <property type="match status" value="1"/>
</dbReference>
<name>A0ABU9VMN2_9BACI</name>
<accession>A0ABU9VMN2</accession>
<gene>
    <name evidence="2" type="ORF">MKY91_13275</name>
</gene>
<feature type="transmembrane region" description="Helical" evidence="1">
    <location>
        <begin position="20"/>
        <end position="42"/>
    </location>
</feature>
<reference evidence="2 3" key="1">
    <citation type="submission" date="2024-03" db="EMBL/GenBank/DDBJ databases">
        <title>Bacilli Hybrid Assemblies.</title>
        <authorList>
            <person name="Kovac J."/>
        </authorList>
    </citation>
    <scope>NUCLEOTIDE SEQUENCE [LARGE SCALE GENOMIC DNA]</scope>
    <source>
        <strain evidence="2 3">FSL R7-0666</strain>
    </source>
</reference>